<feature type="transmembrane region" description="Helical" evidence="1">
    <location>
        <begin position="52"/>
        <end position="74"/>
    </location>
</feature>
<keyword evidence="1" id="KW-1133">Transmembrane helix</keyword>
<reference evidence="2 3" key="1">
    <citation type="journal article" date="2016" name="Nat. Commun.">
        <title>Thousands of microbial genomes shed light on interconnected biogeochemical processes in an aquifer system.</title>
        <authorList>
            <person name="Anantharaman K."/>
            <person name="Brown C.T."/>
            <person name="Hug L.A."/>
            <person name="Sharon I."/>
            <person name="Castelle C.J."/>
            <person name="Probst A.J."/>
            <person name="Thomas B.C."/>
            <person name="Singh A."/>
            <person name="Wilkins M.J."/>
            <person name="Karaoz U."/>
            <person name="Brodie E.L."/>
            <person name="Williams K.H."/>
            <person name="Hubbard S.S."/>
            <person name="Banfield J.F."/>
        </authorList>
    </citation>
    <scope>NUCLEOTIDE SEQUENCE [LARGE SCALE GENOMIC DNA]</scope>
</reference>
<organism evidence="2 3">
    <name type="scientific">Candidatus Doudnabacteria bacterium RIFCSPHIGHO2_01_FULL_46_14</name>
    <dbReference type="NCBI Taxonomy" id="1817824"/>
    <lineage>
        <taxon>Bacteria</taxon>
        <taxon>Candidatus Doudnaibacteriota</taxon>
    </lineage>
</organism>
<feature type="transmembrane region" description="Helical" evidence="1">
    <location>
        <begin position="6"/>
        <end position="24"/>
    </location>
</feature>
<evidence type="ECO:0000256" key="1">
    <source>
        <dbReference type="SAM" id="Phobius"/>
    </source>
</evidence>
<dbReference type="EMBL" id="MFEK01000003">
    <property type="protein sequence ID" value="OGE79440.1"/>
    <property type="molecule type" value="Genomic_DNA"/>
</dbReference>
<proteinExistence type="predicted"/>
<feature type="transmembrane region" description="Helical" evidence="1">
    <location>
        <begin position="80"/>
        <end position="105"/>
    </location>
</feature>
<protein>
    <submittedName>
        <fullName evidence="2">Uncharacterized protein</fullName>
    </submittedName>
</protein>
<evidence type="ECO:0000313" key="3">
    <source>
        <dbReference type="Proteomes" id="UP000176864"/>
    </source>
</evidence>
<keyword evidence="1" id="KW-0812">Transmembrane</keyword>
<accession>A0A1F5NPZ5</accession>
<keyword evidence="1" id="KW-0472">Membrane</keyword>
<name>A0A1F5NPZ5_9BACT</name>
<sequence length="118" mass="13439">MLILEYGLVSILILAGVVGLASMLEGEYERLGRANPLKWAGDAFKWISQRPWFLQLVLWPIAITLFIAMCMVLAVINILYIMYIVLAVIGVPIVCVLLDLIMRLCSKSYRTEMRRYSV</sequence>
<evidence type="ECO:0000313" key="2">
    <source>
        <dbReference type="EMBL" id="OGE79440.1"/>
    </source>
</evidence>
<dbReference type="STRING" id="1817824.A2751_05410"/>
<comment type="caution">
    <text evidence="2">The sequence shown here is derived from an EMBL/GenBank/DDBJ whole genome shotgun (WGS) entry which is preliminary data.</text>
</comment>
<dbReference type="Proteomes" id="UP000176864">
    <property type="component" value="Unassembled WGS sequence"/>
</dbReference>
<dbReference type="AlphaFoldDB" id="A0A1F5NPZ5"/>
<gene>
    <name evidence="2" type="ORF">A2751_05410</name>
</gene>